<proteinExistence type="predicted"/>
<keyword evidence="1" id="KW-0812">Transmembrane</keyword>
<dbReference type="Pfam" id="PF11255">
    <property type="entry name" value="DUF3054"/>
    <property type="match status" value="1"/>
</dbReference>
<dbReference type="InterPro" id="IPR021414">
    <property type="entry name" value="DUF3054"/>
</dbReference>
<name>A0ABQ6IS65_9MICO</name>
<reference evidence="3" key="1">
    <citation type="journal article" date="2019" name="Int. J. Syst. Evol. Microbiol.">
        <title>The Global Catalogue of Microorganisms (GCM) 10K type strain sequencing project: providing services to taxonomists for standard genome sequencing and annotation.</title>
        <authorList>
            <consortium name="The Broad Institute Genomics Platform"/>
            <consortium name="The Broad Institute Genome Sequencing Center for Infectious Disease"/>
            <person name="Wu L."/>
            <person name="Ma J."/>
        </authorList>
    </citation>
    <scope>NUCLEOTIDE SEQUENCE [LARGE SCALE GENOMIC DNA]</scope>
    <source>
        <strain evidence="3">NBRC 113072</strain>
    </source>
</reference>
<gene>
    <name evidence="2" type="ORF">GCM10025883_16140</name>
</gene>
<feature type="transmembrane region" description="Helical" evidence="1">
    <location>
        <begin position="46"/>
        <end position="69"/>
    </location>
</feature>
<accession>A0ABQ6IS65</accession>
<organism evidence="2 3">
    <name type="scientific">Mobilicoccus caccae</name>
    <dbReference type="NCBI Taxonomy" id="1859295"/>
    <lineage>
        <taxon>Bacteria</taxon>
        <taxon>Bacillati</taxon>
        <taxon>Actinomycetota</taxon>
        <taxon>Actinomycetes</taxon>
        <taxon>Micrococcales</taxon>
        <taxon>Dermatophilaceae</taxon>
        <taxon>Mobilicoccus</taxon>
    </lineage>
</organism>
<dbReference type="Proteomes" id="UP001157126">
    <property type="component" value="Unassembled WGS sequence"/>
</dbReference>
<evidence type="ECO:0000256" key="1">
    <source>
        <dbReference type="SAM" id="Phobius"/>
    </source>
</evidence>
<evidence type="ECO:0000313" key="2">
    <source>
        <dbReference type="EMBL" id="GMA39569.1"/>
    </source>
</evidence>
<keyword evidence="1" id="KW-0472">Membrane</keyword>
<protein>
    <recommendedName>
        <fullName evidence="4">DUF3054 family protein</fullName>
    </recommendedName>
</protein>
<keyword evidence="3" id="KW-1185">Reference proteome</keyword>
<evidence type="ECO:0008006" key="4">
    <source>
        <dbReference type="Google" id="ProtNLM"/>
    </source>
</evidence>
<sequence length="76" mass="8259">MGWLIWWAVRRSAPTGLVGGVVVWLSTVVVGMIVRQLTDQGTATAFVIVSLVVTGVLLLGWRALALLLARRSRTRS</sequence>
<evidence type="ECO:0000313" key="3">
    <source>
        <dbReference type="Proteomes" id="UP001157126"/>
    </source>
</evidence>
<keyword evidence="1" id="KW-1133">Transmembrane helix</keyword>
<dbReference type="EMBL" id="BSUO01000001">
    <property type="protein sequence ID" value="GMA39569.1"/>
    <property type="molecule type" value="Genomic_DNA"/>
</dbReference>
<comment type="caution">
    <text evidence="2">The sequence shown here is derived from an EMBL/GenBank/DDBJ whole genome shotgun (WGS) entry which is preliminary data.</text>
</comment>
<feature type="transmembrane region" description="Helical" evidence="1">
    <location>
        <begin position="12"/>
        <end position="34"/>
    </location>
</feature>